<proteinExistence type="predicted"/>
<name>A0ABM6AA80_9BACL</name>
<evidence type="ECO:0000313" key="2">
    <source>
        <dbReference type="EMBL" id="AMX83144.1"/>
    </source>
</evidence>
<keyword evidence="3" id="KW-1185">Reference proteome</keyword>
<dbReference type="Pfam" id="PF16875">
    <property type="entry name" value="Glyco_hydro_36N"/>
    <property type="match status" value="1"/>
</dbReference>
<dbReference type="Gene3D" id="2.70.98.60">
    <property type="entry name" value="alpha-galactosidase from lactobacil brevis"/>
    <property type="match status" value="1"/>
</dbReference>
<organism evidence="2 3">
    <name type="scientific">Geobacillus subterraneus</name>
    <dbReference type="NCBI Taxonomy" id="129338"/>
    <lineage>
        <taxon>Bacteria</taxon>
        <taxon>Bacillati</taxon>
        <taxon>Bacillota</taxon>
        <taxon>Bacilli</taxon>
        <taxon>Bacillales</taxon>
        <taxon>Anoxybacillaceae</taxon>
        <taxon>Geobacillus</taxon>
    </lineage>
</organism>
<dbReference type="EMBL" id="CP014342">
    <property type="protein sequence ID" value="AMX83144.1"/>
    <property type="molecule type" value="Genomic_DNA"/>
</dbReference>
<accession>A0ABM6AA80</accession>
<gene>
    <name evidence="2" type="ORF">GS3922_05260</name>
</gene>
<evidence type="ECO:0000259" key="1">
    <source>
        <dbReference type="Pfam" id="PF16875"/>
    </source>
</evidence>
<dbReference type="InterPro" id="IPR031704">
    <property type="entry name" value="Glyco_hydro_36_N"/>
</dbReference>
<evidence type="ECO:0000313" key="3">
    <source>
        <dbReference type="Proteomes" id="UP000076226"/>
    </source>
</evidence>
<reference evidence="2 3" key="1">
    <citation type="submission" date="2016-02" db="EMBL/GenBank/DDBJ databases">
        <title>Complete genome sequence of Geobacillus subterraneus KCTC 3922T.</title>
        <authorList>
            <person name="Lee D.-W."/>
            <person name="Lee Y.-J."/>
            <person name="Lee S.-J."/>
            <person name="Park G.-S."/>
            <person name="Lee S.-J."/>
            <person name="Shin J.-H."/>
        </authorList>
    </citation>
    <scope>NUCLEOTIDE SEQUENCE [LARGE SCALE GENOMIC DNA]</scope>
    <source>
        <strain evidence="2 3">KCTC 3922</strain>
    </source>
</reference>
<sequence length="100" mass="11490">MQASKASYIMRLFRSGYLAHVYWGKAVRDWHVARVFPRLNRAFSPNPNPSDRTFSLDTLPQEYPACGNTDFRAPAYQVQLENGSTVTDSCHTTHHIYKIN</sequence>
<dbReference type="InterPro" id="IPR038417">
    <property type="entry name" value="Alpga-gal_N_sf"/>
</dbReference>
<protein>
    <recommendedName>
        <fullName evidence="1">Glycosyl hydrolase family 36 N-terminal domain-containing protein</fullName>
    </recommendedName>
</protein>
<feature type="domain" description="Glycosyl hydrolase family 36 N-terminal" evidence="1">
    <location>
        <begin position="16"/>
        <end position="98"/>
    </location>
</feature>
<dbReference type="Proteomes" id="UP000076226">
    <property type="component" value="Chromosome"/>
</dbReference>